<dbReference type="Pfam" id="PF12796">
    <property type="entry name" value="Ank_2"/>
    <property type="match status" value="1"/>
</dbReference>
<evidence type="ECO:0000256" key="1">
    <source>
        <dbReference type="ARBA" id="ARBA00022737"/>
    </source>
</evidence>
<dbReference type="PANTHER" id="PTHR24201">
    <property type="entry name" value="ANK_REP_REGION DOMAIN-CONTAINING PROTEIN"/>
    <property type="match status" value="1"/>
</dbReference>
<name>A0A2R6NZS7_9APHY</name>
<dbReference type="STRING" id="98765.A0A2R6NZS7"/>
<dbReference type="SMART" id="SM00248">
    <property type="entry name" value="ANK"/>
    <property type="match status" value="5"/>
</dbReference>
<reference evidence="5 6" key="1">
    <citation type="submission" date="2018-02" db="EMBL/GenBank/DDBJ databases">
        <title>Genome sequence of the basidiomycete white-rot fungus Phlebia centrifuga.</title>
        <authorList>
            <person name="Granchi Z."/>
            <person name="Peng M."/>
            <person name="de Vries R.P."/>
            <person name="Hilden K."/>
            <person name="Makela M.R."/>
            <person name="Grigoriev I."/>
            <person name="Riley R."/>
        </authorList>
    </citation>
    <scope>NUCLEOTIDE SEQUENCE [LARGE SCALE GENOMIC DNA]</scope>
    <source>
        <strain evidence="5 6">FBCC195</strain>
    </source>
</reference>
<feature type="repeat" description="ANK" evidence="3">
    <location>
        <begin position="489"/>
        <end position="521"/>
    </location>
</feature>
<organism evidence="5 6">
    <name type="scientific">Hermanssonia centrifuga</name>
    <dbReference type="NCBI Taxonomy" id="98765"/>
    <lineage>
        <taxon>Eukaryota</taxon>
        <taxon>Fungi</taxon>
        <taxon>Dikarya</taxon>
        <taxon>Basidiomycota</taxon>
        <taxon>Agaricomycotina</taxon>
        <taxon>Agaricomycetes</taxon>
        <taxon>Polyporales</taxon>
        <taxon>Meruliaceae</taxon>
        <taxon>Hermanssonia</taxon>
    </lineage>
</organism>
<feature type="region of interest" description="Disordered" evidence="4">
    <location>
        <begin position="190"/>
        <end position="222"/>
    </location>
</feature>
<evidence type="ECO:0000256" key="4">
    <source>
        <dbReference type="SAM" id="MobiDB-lite"/>
    </source>
</evidence>
<protein>
    <submittedName>
        <fullName evidence="5">Uncharacterized protein</fullName>
    </submittedName>
</protein>
<evidence type="ECO:0000313" key="5">
    <source>
        <dbReference type="EMBL" id="PSR81624.1"/>
    </source>
</evidence>
<evidence type="ECO:0000313" key="6">
    <source>
        <dbReference type="Proteomes" id="UP000186601"/>
    </source>
</evidence>
<dbReference type="InterPro" id="IPR036770">
    <property type="entry name" value="Ankyrin_rpt-contain_sf"/>
</dbReference>
<dbReference type="EMBL" id="MLYV02000612">
    <property type="protein sequence ID" value="PSR81624.1"/>
    <property type="molecule type" value="Genomic_DNA"/>
</dbReference>
<dbReference type="PROSITE" id="PS50297">
    <property type="entry name" value="ANK_REP_REGION"/>
    <property type="match status" value="1"/>
</dbReference>
<dbReference type="AlphaFoldDB" id="A0A2R6NZS7"/>
<dbReference type="PROSITE" id="PS50088">
    <property type="entry name" value="ANK_REPEAT"/>
    <property type="match status" value="1"/>
</dbReference>
<dbReference type="Gene3D" id="1.25.40.20">
    <property type="entry name" value="Ankyrin repeat-containing domain"/>
    <property type="match status" value="2"/>
</dbReference>
<gene>
    <name evidence="5" type="ORF">PHLCEN_2v6306</name>
</gene>
<comment type="caution">
    <text evidence="5">The sequence shown here is derived from an EMBL/GenBank/DDBJ whole genome shotgun (WGS) entry which is preliminary data.</text>
</comment>
<feature type="compositionally biased region" description="Polar residues" evidence="4">
    <location>
        <begin position="196"/>
        <end position="205"/>
    </location>
</feature>
<dbReference type="PANTHER" id="PTHR24201:SF15">
    <property type="entry name" value="ANKYRIN REPEAT DOMAIN-CONTAINING PROTEIN 66"/>
    <property type="match status" value="1"/>
</dbReference>
<dbReference type="SUPFAM" id="SSF48403">
    <property type="entry name" value="Ankyrin repeat"/>
    <property type="match status" value="1"/>
</dbReference>
<dbReference type="InterPro" id="IPR050776">
    <property type="entry name" value="Ank_Repeat/CDKN_Inhibitor"/>
</dbReference>
<evidence type="ECO:0000256" key="2">
    <source>
        <dbReference type="ARBA" id="ARBA00023043"/>
    </source>
</evidence>
<dbReference type="Proteomes" id="UP000186601">
    <property type="component" value="Unassembled WGS sequence"/>
</dbReference>
<proteinExistence type="predicted"/>
<accession>A0A2R6NZS7</accession>
<keyword evidence="2 3" id="KW-0040">ANK repeat</keyword>
<keyword evidence="1" id="KW-0677">Repeat</keyword>
<sequence>MADAASAIIGIVAFGLHAAHRIYDVLDSIQGASEEVEALRAEACRVHVLLMHIHDFQGLETLGAPQGGLTLDGTLIADLQGTARALKLSVDKFTQKVAKYGRDGRVSVNALQWLLKKNSGKRLREQFNAFYLSLNAVFSIATSHVIISSLSVIAQSQESLLRDNEECHIPQQMQLNQVAVAPELRTLDQGIPHSELTGNQDRTNTSSEVREESSSSIRNPLSSVPTISSLSIQPAVSLDTSHHDAITTVSGFVIHRTNSTLSIKYFFPTWFFDLEMKLRMKAIHVRFYLQTPRLVPDTSPIFHCIRSLDTDGVRELLVSGAASVNDINSRGFGLLHYAATCLWSHPYPEVAEMFKFLIKVGAHPEWEDTSQRTALDLIMQYQYIPELHPRPDFGWSSALQLHVSRPLFSLDAREAREDWMEKSKHTAIHRALLCHADADAVPLKDVVATSKGDVDTPCRIYGWTPMEWGIFMYVPDVVEILLEGGADLKKGYPLHRAANTGNIQALRSLMHAGADINLQDEMGRTPLHFIAYEGKDAAAMELFKFGGTKLRWDALSIFGHTPLERAQHGRSYFSALGLNVDGHDRIIQSLSALQEARRREAPSLENSIAFRDQLTVHHGGNAIPGSFLEEWIGEHFVYNRGIGTHT</sequence>
<dbReference type="OrthoDB" id="194358at2759"/>
<keyword evidence="6" id="KW-1185">Reference proteome</keyword>
<evidence type="ECO:0000256" key="3">
    <source>
        <dbReference type="PROSITE-ProRule" id="PRU00023"/>
    </source>
</evidence>
<dbReference type="InterPro" id="IPR002110">
    <property type="entry name" value="Ankyrin_rpt"/>
</dbReference>